<evidence type="ECO:0000256" key="1">
    <source>
        <dbReference type="SAM" id="Coils"/>
    </source>
</evidence>
<accession>A0A6I8M701</accession>
<dbReference type="EMBL" id="CABWIB010000001">
    <property type="protein sequence ID" value="VWL85643.1"/>
    <property type="molecule type" value="Genomic_DNA"/>
</dbReference>
<keyword evidence="3" id="KW-1185">Reference proteome</keyword>
<evidence type="ECO:0000313" key="2">
    <source>
        <dbReference type="EMBL" id="VWL85643.1"/>
    </source>
</evidence>
<protein>
    <submittedName>
        <fullName evidence="2">Uncharacterized protein</fullName>
    </submittedName>
</protein>
<gene>
    <name evidence="2" type="ORF">OMES3154_00928</name>
</gene>
<dbReference type="AlphaFoldDB" id="A0A6I8M701"/>
<organism evidence="2 3">
    <name type="scientific">Oceanivirga miroungae</name>
    <dbReference type="NCBI Taxonomy" id="1130046"/>
    <lineage>
        <taxon>Bacteria</taxon>
        <taxon>Fusobacteriati</taxon>
        <taxon>Fusobacteriota</taxon>
        <taxon>Fusobacteriia</taxon>
        <taxon>Fusobacteriales</taxon>
        <taxon>Leptotrichiaceae</taxon>
        <taxon>Oceanivirga</taxon>
    </lineage>
</organism>
<name>A0A6I8M701_9FUSO</name>
<keyword evidence="1" id="KW-0175">Coiled coil</keyword>
<dbReference type="RefSeq" id="WP_156683621.1">
    <property type="nucleotide sequence ID" value="NZ_CABWIB010000001.1"/>
</dbReference>
<feature type="coiled-coil region" evidence="1">
    <location>
        <begin position="152"/>
        <end position="186"/>
    </location>
</feature>
<sequence>MKKIISDIINKLNEDKVLESLILNIYDDKSLIKNFYIDTYYTKEMIIDNLISNLVNPKLKFDKLRLKLANDCISFCESKGILDIKSEFKLNLQKVGINPVSSYVYSVVKEYNKTFYYNIYLEYIKSMQKLDDSIKRYHNKKDSEFSNTVAMYLEYIEYVKKIEKELEEYKKENKELKEILDNIKLTDIDLDIEIDFDDKIKPREKGKKIVRVGGYKSVTDENVEYISVEDAVRYRDKIKNADLVIYDTKRNSHSVFFMVKKLNKNIIKK</sequence>
<reference evidence="2 3" key="1">
    <citation type="submission" date="2019-10" db="EMBL/GenBank/DDBJ databases">
        <authorList>
            <person name="Blom J."/>
        </authorList>
    </citation>
    <scope>NUCLEOTIDE SEQUENCE [LARGE SCALE GENOMIC DNA]</scope>
    <source>
        <strain evidence="2 3">ES3154-GLU</strain>
    </source>
</reference>
<evidence type="ECO:0000313" key="3">
    <source>
        <dbReference type="Proteomes" id="UP000419017"/>
    </source>
</evidence>
<dbReference type="Proteomes" id="UP000419017">
    <property type="component" value="Unassembled WGS sequence"/>
</dbReference>
<proteinExistence type="predicted"/>